<protein>
    <submittedName>
        <fullName evidence="2">Uncharacterized protein</fullName>
    </submittedName>
</protein>
<keyword evidence="1" id="KW-0472">Membrane</keyword>
<dbReference type="STRING" id="472759.Nhal_0670"/>
<feature type="transmembrane region" description="Helical" evidence="1">
    <location>
        <begin position="12"/>
        <end position="31"/>
    </location>
</feature>
<dbReference type="KEGG" id="nhl:Nhal_0670"/>
<reference evidence="3" key="1">
    <citation type="submission" date="2010-04" db="EMBL/GenBank/DDBJ databases">
        <title>Complete genome sequence of Nitrosococcus halophilus Nc4, a salt-adapted, aerobic obligate ammonia-oxidizing sulfur purple bacterium.</title>
        <authorList>
            <consortium name="US DOE Joint Genome Institute"/>
            <person name="Campbell M.A."/>
            <person name="Malfatti S.A."/>
            <person name="Chain P.S.G."/>
            <person name="Heidelberg J.F."/>
            <person name="Ward B.B."/>
            <person name="Klotz M.G."/>
        </authorList>
    </citation>
    <scope>NUCLEOTIDE SEQUENCE [LARGE SCALE GENOMIC DNA]</scope>
    <source>
        <strain evidence="3">Nc4</strain>
    </source>
</reference>
<evidence type="ECO:0000313" key="3">
    <source>
        <dbReference type="Proteomes" id="UP000001844"/>
    </source>
</evidence>
<accession>D5BWW9</accession>
<proteinExistence type="predicted"/>
<dbReference type="HOGENOM" id="CLU_218740_0_0_6"/>
<gene>
    <name evidence="2" type="ordered locus">Nhal_0670</name>
</gene>
<keyword evidence="1" id="KW-1133">Transmembrane helix</keyword>
<keyword evidence="3" id="KW-1185">Reference proteome</keyword>
<sequence>MGAILELTDKIFTPVGFVVTIALVAGIYYFVRWIMKD</sequence>
<name>D5BWW9_NITHN</name>
<keyword evidence="1" id="KW-0812">Transmembrane</keyword>
<evidence type="ECO:0000313" key="2">
    <source>
        <dbReference type="EMBL" id="ADE13850.1"/>
    </source>
</evidence>
<organism evidence="2 3">
    <name type="scientific">Nitrosococcus halophilus (strain Nc4)</name>
    <dbReference type="NCBI Taxonomy" id="472759"/>
    <lineage>
        <taxon>Bacteria</taxon>
        <taxon>Pseudomonadati</taxon>
        <taxon>Pseudomonadota</taxon>
        <taxon>Gammaproteobacteria</taxon>
        <taxon>Chromatiales</taxon>
        <taxon>Chromatiaceae</taxon>
        <taxon>Nitrosococcus</taxon>
    </lineage>
</organism>
<dbReference type="Proteomes" id="UP000001844">
    <property type="component" value="Chromosome"/>
</dbReference>
<dbReference type="AlphaFoldDB" id="D5BWW9"/>
<dbReference type="EMBL" id="CP001798">
    <property type="protein sequence ID" value="ADE13850.1"/>
    <property type="molecule type" value="Genomic_DNA"/>
</dbReference>
<evidence type="ECO:0000256" key="1">
    <source>
        <dbReference type="SAM" id="Phobius"/>
    </source>
</evidence>